<evidence type="ECO:0000313" key="1">
    <source>
        <dbReference type="EMBL" id="OUN52493.1"/>
    </source>
</evidence>
<accession>A0A1Y3UUN6</accession>
<dbReference type="Proteomes" id="UP000196329">
    <property type="component" value="Unassembled WGS sequence"/>
</dbReference>
<comment type="caution">
    <text evidence="1">The sequence shown here is derived from an EMBL/GenBank/DDBJ whole genome shotgun (WGS) entry which is preliminary data.</text>
</comment>
<dbReference type="Proteomes" id="UP000260795">
    <property type="component" value="Unassembled WGS sequence"/>
</dbReference>
<dbReference type="AlphaFoldDB" id="A0A1Y3UUN6"/>
<dbReference type="EMBL" id="QSRK01000009">
    <property type="protein sequence ID" value="RGL14737.1"/>
    <property type="molecule type" value="Genomic_DNA"/>
</dbReference>
<organism evidence="1 3">
    <name type="scientific">Bacteroides uniformis</name>
    <dbReference type="NCBI Taxonomy" id="820"/>
    <lineage>
        <taxon>Bacteria</taxon>
        <taxon>Pseudomonadati</taxon>
        <taxon>Bacteroidota</taxon>
        <taxon>Bacteroidia</taxon>
        <taxon>Bacteroidales</taxon>
        <taxon>Bacteroidaceae</taxon>
        <taxon>Bacteroides</taxon>
    </lineage>
</organism>
<reference evidence="3" key="1">
    <citation type="submission" date="2017-04" db="EMBL/GenBank/DDBJ databases">
        <title>Function of individual gut microbiota members based on whole genome sequencing of pure cultures obtained from chicken caecum.</title>
        <authorList>
            <person name="Medvecky M."/>
            <person name="Cejkova D."/>
            <person name="Polansky O."/>
            <person name="Karasova D."/>
            <person name="Kubasova T."/>
            <person name="Cizek A."/>
            <person name="Rychlik I."/>
        </authorList>
    </citation>
    <scope>NUCLEOTIDE SEQUENCE [LARGE SCALE GENOMIC DNA]</scope>
    <source>
        <strain evidence="3">An67</strain>
    </source>
</reference>
<protein>
    <submittedName>
        <fullName evidence="1">Uncharacterized protein</fullName>
    </submittedName>
</protein>
<evidence type="ECO:0000313" key="2">
    <source>
        <dbReference type="EMBL" id="RGL14737.1"/>
    </source>
</evidence>
<gene>
    <name evidence="1" type="ORF">B5G17_17315</name>
    <name evidence="2" type="ORF">DXC80_07730</name>
</gene>
<reference evidence="2 4" key="3">
    <citation type="submission" date="2018-08" db="EMBL/GenBank/DDBJ databases">
        <title>A genome reference for cultivated species of the human gut microbiota.</title>
        <authorList>
            <person name="Zou Y."/>
            <person name="Xue W."/>
            <person name="Luo G."/>
        </authorList>
    </citation>
    <scope>NUCLEOTIDE SEQUENCE [LARGE SCALE GENOMIC DNA]</scope>
    <source>
        <strain evidence="2 4">TF08-13</strain>
    </source>
</reference>
<dbReference type="RefSeq" id="WP_087333295.1">
    <property type="nucleotide sequence ID" value="NZ_JADNCX010000001.1"/>
</dbReference>
<proteinExistence type="predicted"/>
<name>A0A1Y3UUN6_BACUN</name>
<reference evidence="1" key="2">
    <citation type="journal article" date="2018" name="BMC Genomics">
        <title>Whole genome sequencing and function prediction of 133 gut anaerobes isolated from chicken caecum in pure cultures.</title>
        <authorList>
            <person name="Medvecky M."/>
            <person name="Cejkova D."/>
            <person name="Polansky O."/>
            <person name="Karasova D."/>
            <person name="Kubasova T."/>
            <person name="Cizek A."/>
            <person name="Rychlik I."/>
        </authorList>
    </citation>
    <scope>NUCLEOTIDE SEQUENCE</scope>
    <source>
        <strain evidence="1">An67</strain>
    </source>
</reference>
<sequence>MTRIPPKKLTLRAFKIENPSLTEPHSGILGLLQQVLTPESIVAQRRMPLNAEDPDRDLLANFTWSTNNSYMFGMMLRIIPADNGGVISEELFNQPTITMAQVNAGHPDQSQYKGHFYFALNNNYLVTSLAGNINIDRLQTYINWLLEGVRGERLFQFTELTKLPDGVQLSQIKDIQFVGGGNVVSATPSENEPTTFSAKLGNLTDDLLGQLIGDTSSLAEIQSNQLIEARLFLKLKSKPKEMAQETFQRVMGAIATNITNDSGLVIRTKDGNKFTGAAVKVKKPVSVECVETNRIVEEQLKQEMELFLSEVRTQLND</sequence>
<evidence type="ECO:0000313" key="3">
    <source>
        <dbReference type="Proteomes" id="UP000196329"/>
    </source>
</evidence>
<evidence type="ECO:0000313" key="4">
    <source>
        <dbReference type="Proteomes" id="UP000260795"/>
    </source>
</evidence>
<dbReference type="EMBL" id="NFHS01000011">
    <property type="protein sequence ID" value="OUN52493.1"/>
    <property type="molecule type" value="Genomic_DNA"/>
</dbReference>